<keyword evidence="1" id="KW-0378">Hydrolase</keyword>
<name>A0A8J7DGG3_DESMC</name>
<dbReference type="InterPro" id="IPR021109">
    <property type="entry name" value="Peptidase_aspartic_dom_sf"/>
</dbReference>
<accession>A0A8J7DGG3</accession>
<keyword evidence="1" id="KW-0645">Protease</keyword>
<comment type="caution">
    <text evidence="1">The sequence shown here is derived from an EMBL/GenBank/DDBJ whole genome shotgun (WGS) entry which is preliminary data.</text>
</comment>
<dbReference type="EMBL" id="JADEXS010000155">
    <property type="protein sequence ID" value="MBE9023399.1"/>
    <property type="molecule type" value="Genomic_DNA"/>
</dbReference>
<organism evidence="1 2">
    <name type="scientific">Desmonostoc muscorum LEGE 12446</name>
    <dbReference type="NCBI Taxonomy" id="1828758"/>
    <lineage>
        <taxon>Bacteria</taxon>
        <taxon>Bacillati</taxon>
        <taxon>Cyanobacteriota</taxon>
        <taxon>Cyanophyceae</taxon>
        <taxon>Nostocales</taxon>
        <taxon>Nostocaceae</taxon>
        <taxon>Desmonostoc</taxon>
    </lineage>
</organism>
<dbReference type="AlphaFoldDB" id="A0A8J7DGG3"/>
<protein>
    <submittedName>
        <fullName evidence="1">Aspartyl protease</fullName>
    </submittedName>
</protein>
<evidence type="ECO:0000313" key="2">
    <source>
        <dbReference type="Proteomes" id="UP000622533"/>
    </source>
</evidence>
<dbReference type="GO" id="GO:0008233">
    <property type="term" value="F:peptidase activity"/>
    <property type="evidence" value="ECO:0007669"/>
    <property type="project" value="UniProtKB-KW"/>
</dbReference>
<reference evidence="1" key="1">
    <citation type="submission" date="2020-10" db="EMBL/GenBank/DDBJ databases">
        <authorList>
            <person name="Castelo-Branco R."/>
            <person name="Eusebio N."/>
            <person name="Adriana R."/>
            <person name="Vieira A."/>
            <person name="Brugerolle De Fraissinette N."/>
            <person name="Rezende De Castro R."/>
            <person name="Schneider M.P."/>
            <person name="Vasconcelos V."/>
            <person name="Leao P.N."/>
        </authorList>
    </citation>
    <scope>NUCLEOTIDE SEQUENCE</scope>
    <source>
        <strain evidence="1">LEGE 12446</strain>
    </source>
</reference>
<dbReference type="Gene3D" id="2.40.70.10">
    <property type="entry name" value="Acid Proteases"/>
    <property type="match status" value="1"/>
</dbReference>
<gene>
    <name evidence="1" type="ORF">IQ276_13460</name>
</gene>
<sequence length="120" mass="13458">MIQGIFGSNGQLFFEIDLITSDGLNLPVDAMLDTGFTGFLAINKQDLDSLDWQFIREQELRTAQGEKIFDLYLDNVQLNGQEYEISVIAGDEITEILLGSEWLKILPLVANYQAGILTWG</sequence>
<dbReference type="RefSeq" id="WP_193916992.1">
    <property type="nucleotide sequence ID" value="NZ_JADEXS020000001.1"/>
</dbReference>
<keyword evidence="2" id="KW-1185">Reference proteome</keyword>
<evidence type="ECO:0000313" key="1">
    <source>
        <dbReference type="EMBL" id="MBE9023399.1"/>
    </source>
</evidence>
<proteinExistence type="predicted"/>
<dbReference type="GO" id="GO:0006508">
    <property type="term" value="P:proteolysis"/>
    <property type="evidence" value="ECO:0007669"/>
    <property type="project" value="UniProtKB-KW"/>
</dbReference>
<dbReference type="Proteomes" id="UP000622533">
    <property type="component" value="Unassembled WGS sequence"/>
</dbReference>